<gene>
    <name evidence="2" type="ORF">BDN70DRAFT_873119</name>
</gene>
<dbReference type="GO" id="GO:0005634">
    <property type="term" value="C:nucleus"/>
    <property type="evidence" value="ECO:0007669"/>
    <property type="project" value="TreeGrafter"/>
</dbReference>
<sequence length="568" mass="61850">MEESQFDVIILGTGLVNSIVAAALSKAGYKVAHVDANPYYGGDEASLSLEELVQWGDNISALSSGRTSRFHRLARSSNVPSQSRHYSICLQPAVIPSVGPLISSLVASGVAKYSGFRLLESVSIYDSTGNVKNVPGSKEDIFKSKEISLIEKRRLMRFLTFAAGDFEDKKELQDKEDMPFLEFLPKAFSLSDEISSVIAYSLAFCMSSTEPTLSTLVRLRSYLRSGGRYGPSPFLLGHYGGLGDIAQGFCRAAAVNGAVYILSREVRKISHIEHSDNTKHSSVTGSQEAPHRFNYTIDLDDFPDTLSCKLIISPASYVPPTLRDGIFQLPPLISKDMTTDLAALARCVAIIDQPLLIRHTPTPEPNPSTDCQQASESQVEIPTGSIEQPIDTAIFVFPPSTVNKGSNTNPATVLINGEGSLSTPKGKWLLYINLPLASVPEESASPESLLRPYLEALLSFSGDPLKPIEPIFDMFYLETPETPVANKVEPPPTEGSSCSFSTYLIPAVLPIASLPNFPDQATLIAEATFKEAIKTLRKLNSVDEAIESPAVFWPPLPRDEADDDDNEW</sequence>
<dbReference type="InterPro" id="IPR036188">
    <property type="entry name" value="FAD/NAD-bd_sf"/>
</dbReference>
<dbReference type="PRINTS" id="PR00891">
    <property type="entry name" value="RABGDIREP"/>
</dbReference>
<dbReference type="Gene3D" id="1.10.405.10">
    <property type="entry name" value="Guanine Nucleotide Dissociation Inhibitor, domain 1"/>
    <property type="match status" value="1"/>
</dbReference>
<dbReference type="GO" id="GO:0005968">
    <property type="term" value="C:Rab-protein geranylgeranyltransferase complex"/>
    <property type="evidence" value="ECO:0007669"/>
    <property type="project" value="TreeGrafter"/>
</dbReference>
<comment type="caution">
    <text evidence="2">The sequence shown here is derived from an EMBL/GenBank/DDBJ whole genome shotgun (WGS) entry which is preliminary data.</text>
</comment>
<proteinExistence type="inferred from homology"/>
<organism evidence="2 3">
    <name type="scientific">Pholiota conissans</name>
    <dbReference type="NCBI Taxonomy" id="109636"/>
    <lineage>
        <taxon>Eukaryota</taxon>
        <taxon>Fungi</taxon>
        <taxon>Dikarya</taxon>
        <taxon>Basidiomycota</taxon>
        <taxon>Agaricomycotina</taxon>
        <taxon>Agaricomycetes</taxon>
        <taxon>Agaricomycetidae</taxon>
        <taxon>Agaricales</taxon>
        <taxon>Agaricineae</taxon>
        <taxon>Strophariaceae</taxon>
        <taxon>Pholiota</taxon>
    </lineage>
</organism>
<dbReference type="SUPFAM" id="SSF51905">
    <property type="entry name" value="FAD/NAD(P)-binding domain"/>
    <property type="match status" value="1"/>
</dbReference>
<dbReference type="EMBL" id="MU155148">
    <property type="protein sequence ID" value="KAF9483980.1"/>
    <property type="molecule type" value="Genomic_DNA"/>
</dbReference>
<name>A0A9P5ZBS4_9AGAR</name>
<comment type="similarity">
    <text evidence="1">Belongs to the Rab GDI family.</text>
</comment>
<dbReference type="GO" id="GO:0007264">
    <property type="term" value="P:small GTPase-mediated signal transduction"/>
    <property type="evidence" value="ECO:0007669"/>
    <property type="project" value="InterPro"/>
</dbReference>
<keyword evidence="3" id="KW-1185">Reference proteome</keyword>
<dbReference type="GO" id="GO:0005092">
    <property type="term" value="F:GDP-dissociation inhibitor activity"/>
    <property type="evidence" value="ECO:0007669"/>
    <property type="project" value="InterPro"/>
</dbReference>
<dbReference type="FunFam" id="1.10.405.10:FF:000003">
    <property type="entry name" value="Rab proteins geranylgeranyltransferase component A"/>
    <property type="match status" value="1"/>
</dbReference>
<reference evidence="2" key="1">
    <citation type="submission" date="2020-11" db="EMBL/GenBank/DDBJ databases">
        <authorList>
            <consortium name="DOE Joint Genome Institute"/>
            <person name="Ahrendt S."/>
            <person name="Riley R."/>
            <person name="Andreopoulos W."/>
            <person name="Labutti K."/>
            <person name="Pangilinan J."/>
            <person name="Ruiz-Duenas F.J."/>
            <person name="Barrasa J.M."/>
            <person name="Sanchez-Garcia M."/>
            <person name="Camarero S."/>
            <person name="Miyauchi S."/>
            <person name="Serrano A."/>
            <person name="Linde D."/>
            <person name="Babiker R."/>
            <person name="Drula E."/>
            <person name="Ayuso-Fernandez I."/>
            <person name="Pacheco R."/>
            <person name="Padilla G."/>
            <person name="Ferreira P."/>
            <person name="Barriuso J."/>
            <person name="Kellner H."/>
            <person name="Castanera R."/>
            <person name="Alfaro M."/>
            <person name="Ramirez L."/>
            <person name="Pisabarro A.G."/>
            <person name="Kuo A."/>
            <person name="Tritt A."/>
            <person name="Lipzen A."/>
            <person name="He G."/>
            <person name="Yan M."/>
            <person name="Ng V."/>
            <person name="Cullen D."/>
            <person name="Martin F."/>
            <person name="Rosso M.-N."/>
            <person name="Henrissat B."/>
            <person name="Hibbett D."/>
            <person name="Martinez A.T."/>
            <person name="Grigoriev I.V."/>
        </authorList>
    </citation>
    <scope>NUCLEOTIDE SEQUENCE</scope>
    <source>
        <strain evidence="2">CIRM-BRFM 674</strain>
    </source>
</reference>
<dbReference type="InterPro" id="IPR018203">
    <property type="entry name" value="GDP_dissociation_inhibitor"/>
</dbReference>
<dbReference type="OrthoDB" id="9446342at2759"/>
<evidence type="ECO:0000313" key="2">
    <source>
        <dbReference type="EMBL" id="KAF9483980.1"/>
    </source>
</evidence>
<dbReference type="PANTHER" id="PTHR11787">
    <property type="entry name" value="RAB GDP-DISSOCIATION INHIBITOR"/>
    <property type="match status" value="1"/>
</dbReference>
<dbReference type="Gene3D" id="3.50.50.60">
    <property type="entry name" value="FAD/NAD(P)-binding domain"/>
    <property type="match status" value="1"/>
</dbReference>
<dbReference type="PANTHER" id="PTHR11787:SF4">
    <property type="entry name" value="CHM, RAB ESCORT PROTEIN 1"/>
    <property type="match status" value="1"/>
</dbReference>
<accession>A0A9P5ZBS4</accession>
<evidence type="ECO:0000256" key="1">
    <source>
        <dbReference type="ARBA" id="ARBA00005593"/>
    </source>
</evidence>
<dbReference type="Gene3D" id="3.30.519.10">
    <property type="entry name" value="Guanine Nucleotide Dissociation Inhibitor, domain 2"/>
    <property type="match status" value="1"/>
</dbReference>
<protein>
    <submittedName>
        <fullName evidence="2">FAD/NAD(P)-binding domain-containing protein</fullName>
    </submittedName>
</protein>
<evidence type="ECO:0000313" key="3">
    <source>
        <dbReference type="Proteomes" id="UP000807469"/>
    </source>
</evidence>
<dbReference type="Pfam" id="PF00996">
    <property type="entry name" value="GDI"/>
    <property type="match status" value="1"/>
</dbReference>
<dbReference type="Proteomes" id="UP000807469">
    <property type="component" value="Unassembled WGS sequence"/>
</dbReference>
<dbReference type="GO" id="GO:0016192">
    <property type="term" value="P:vesicle-mediated transport"/>
    <property type="evidence" value="ECO:0007669"/>
    <property type="project" value="TreeGrafter"/>
</dbReference>
<dbReference type="GO" id="GO:0005829">
    <property type="term" value="C:cytosol"/>
    <property type="evidence" value="ECO:0007669"/>
    <property type="project" value="TreeGrafter"/>
</dbReference>
<dbReference type="AlphaFoldDB" id="A0A9P5ZBS4"/>